<feature type="compositionally biased region" description="Low complexity" evidence="14">
    <location>
        <begin position="105"/>
        <end position="130"/>
    </location>
</feature>
<comment type="similarity">
    <text evidence="2 13">Belongs to the peptidase C54 family.</text>
</comment>
<feature type="domain" description="Peptidase C54 catalytic" evidence="16">
    <location>
        <begin position="237"/>
        <end position="521"/>
    </location>
</feature>
<evidence type="ECO:0000256" key="1">
    <source>
        <dbReference type="ARBA" id="ARBA00004496"/>
    </source>
</evidence>
<evidence type="ECO:0000256" key="3">
    <source>
        <dbReference type="ARBA" id="ARBA00022448"/>
    </source>
</evidence>
<dbReference type="EMBL" id="JBBPBN010000023">
    <property type="protein sequence ID" value="KAK9010637.1"/>
    <property type="molecule type" value="Genomic_DNA"/>
</dbReference>
<dbReference type="SUPFAM" id="SSF54001">
    <property type="entry name" value="Cysteine proteinases"/>
    <property type="match status" value="1"/>
</dbReference>
<evidence type="ECO:0000256" key="4">
    <source>
        <dbReference type="ARBA" id="ARBA00022490"/>
    </source>
</evidence>
<comment type="function">
    <text evidence="12">Cysteine protease that plays a key role in autophagy by mediating both proteolytic activation and delipidation of ATG8 family proteins. The protease activity is required for proteolytic activation of ATG8 family proteins: cleaves the C-terminal amino acid of ATG8 proteins to reveal a C-terminal glycine. Exposure of the glycine at the C-terminus is essential for ATG8 proteins conjugation to phosphatidylethanolamine (PE) and insertion to membranes, which is necessary for autophagy. In addition to the protease activity, also mediates delipidation of PE-conjugated ATG8 proteins.</text>
</comment>
<dbReference type="InterPro" id="IPR046792">
    <property type="entry name" value="Peptidase_C54_cat"/>
</dbReference>
<proteinExistence type="inferred from homology"/>
<protein>
    <recommendedName>
        <fullName evidence="13">Cysteine protease</fullName>
        <ecNumber evidence="13">3.4.22.-</ecNumber>
    </recommendedName>
</protein>
<keyword evidence="18" id="KW-1185">Reference proteome</keyword>
<evidence type="ECO:0000256" key="15">
    <source>
        <dbReference type="SAM" id="SignalP"/>
    </source>
</evidence>
<dbReference type="InterPro" id="IPR038765">
    <property type="entry name" value="Papain-like_cys_pep_sf"/>
</dbReference>
<evidence type="ECO:0000256" key="13">
    <source>
        <dbReference type="RuleBase" id="RU363115"/>
    </source>
</evidence>
<feature type="compositionally biased region" description="Acidic residues" evidence="14">
    <location>
        <begin position="574"/>
        <end position="587"/>
    </location>
</feature>
<keyword evidence="15" id="KW-0732">Signal</keyword>
<feature type="region of interest" description="Disordered" evidence="14">
    <location>
        <begin position="563"/>
        <end position="587"/>
    </location>
</feature>
<comment type="subcellular location">
    <subcellularLocation>
        <location evidence="1 13">Cytoplasm</location>
    </subcellularLocation>
</comment>
<keyword evidence="5 13" id="KW-0645">Protease</keyword>
<keyword evidence="3" id="KW-0813">Transport</keyword>
<keyword evidence="6 13" id="KW-0378">Hydrolase</keyword>
<keyword evidence="4 13" id="KW-0963">Cytoplasm</keyword>
<feature type="region of interest" description="Disordered" evidence="14">
    <location>
        <begin position="156"/>
        <end position="175"/>
    </location>
</feature>
<dbReference type="PANTHER" id="PTHR22624:SF49">
    <property type="entry name" value="CYSTEINE PROTEASE"/>
    <property type="match status" value="1"/>
</dbReference>
<name>A0ABR2RCJ2_9ROSI</name>
<comment type="caution">
    <text evidence="17">The sequence shown here is derived from an EMBL/GenBank/DDBJ whole genome shotgun (WGS) entry which is preliminary data.</text>
</comment>
<evidence type="ECO:0000256" key="6">
    <source>
        <dbReference type="ARBA" id="ARBA00022801"/>
    </source>
</evidence>
<evidence type="ECO:0000256" key="7">
    <source>
        <dbReference type="ARBA" id="ARBA00022807"/>
    </source>
</evidence>
<evidence type="ECO:0000256" key="8">
    <source>
        <dbReference type="ARBA" id="ARBA00022927"/>
    </source>
</evidence>
<feature type="region of interest" description="Disordered" evidence="14">
    <location>
        <begin position="104"/>
        <end position="130"/>
    </location>
</feature>
<dbReference type="Pfam" id="PF03416">
    <property type="entry name" value="Peptidase_C54"/>
    <property type="match status" value="1"/>
</dbReference>
<gene>
    <name evidence="17" type="ORF">V6N11_043515</name>
</gene>
<comment type="catalytic activity">
    <reaction evidence="10">
        <text>[protein]-C-terminal L-amino acid-glycyl-phosphatidylethanolamide + H2O = [protein]-C-terminal L-amino acid-glycine + a 1,2-diacyl-sn-glycero-3-phosphoethanolamine</text>
        <dbReference type="Rhea" id="RHEA:67548"/>
        <dbReference type="Rhea" id="RHEA-COMP:17323"/>
        <dbReference type="Rhea" id="RHEA-COMP:17324"/>
        <dbReference type="ChEBI" id="CHEBI:15377"/>
        <dbReference type="ChEBI" id="CHEBI:64612"/>
        <dbReference type="ChEBI" id="CHEBI:172940"/>
        <dbReference type="ChEBI" id="CHEBI:172941"/>
    </reaction>
    <physiologicalReaction direction="left-to-right" evidence="10">
        <dbReference type="Rhea" id="RHEA:67549"/>
    </physiologicalReaction>
</comment>
<comment type="subunit">
    <text evidence="11">Interacts with ATG8.</text>
</comment>
<dbReference type="InterPro" id="IPR005078">
    <property type="entry name" value="Peptidase_C54"/>
</dbReference>
<feature type="chain" id="PRO_5046223846" description="Cysteine protease" evidence="15">
    <location>
        <begin position="28"/>
        <end position="587"/>
    </location>
</feature>
<evidence type="ECO:0000259" key="16">
    <source>
        <dbReference type="Pfam" id="PF03416"/>
    </source>
</evidence>
<evidence type="ECO:0000256" key="2">
    <source>
        <dbReference type="ARBA" id="ARBA00010958"/>
    </source>
</evidence>
<evidence type="ECO:0000256" key="10">
    <source>
        <dbReference type="ARBA" id="ARBA00029362"/>
    </source>
</evidence>
<evidence type="ECO:0000313" key="17">
    <source>
        <dbReference type="EMBL" id="KAK9010637.1"/>
    </source>
</evidence>
<accession>A0ABR2RCJ2</accession>
<dbReference type="PANTHER" id="PTHR22624">
    <property type="entry name" value="CYSTEINE PROTEASE ATG4"/>
    <property type="match status" value="1"/>
</dbReference>
<keyword evidence="9 13" id="KW-0072">Autophagy</keyword>
<evidence type="ECO:0000313" key="18">
    <source>
        <dbReference type="Proteomes" id="UP001396334"/>
    </source>
</evidence>
<sequence length="587" mass="64299">MERKLFVLLLIVLASQTMMMVPVPTEARVCESKSRTFKGVGCVSVPFLPNSISFLLLPLLPIASPSLCRSQSSFFLITFRSARFRLARELSCRAVMKGFHERNGSLKCSSKTSIDSSPTSGTGSAPGPSDSKFSKTSLWSNFFASAFSVFDTISESSTPSSSTSACEKKPSFSKTNGWTSAVKRVVSGGSMRRIQERVMGPSKIGMSSSTSDIWLLGLCYKISQESSGDVDATKGLTAFKHDFSSRILMTYRKGFDAIGDTKITTDASWGCMLRSSQMLVAQALLFHRLGRSWRKPSQKPFDQTYIEILHQFGDSEASAFSIHNLVESGKTYGLAAGSWVGPYAMCRSWESLARSKREENDLDRQVLPMAVYVVSGDEDGERGGAPVVCIEDASRHCFEFSRHQADWTPILLLVPLVLGLDKVNPRYIPSLQATFTFPQCLGILGGKPGASTYIVGVQEENVFYLDPHDVQPVVNLSSDNLEADTSSYHCDTIRHIPLDSIDPSLAIGFLCRDKDDFDDFCFRASKLAEESNGAPLFTVAQTQGGFKRIHHGNTMVDAGEVRADDSVGGVGTGDMDENSNEDDWQIL</sequence>
<keyword evidence="7" id="KW-0788">Thiol protease</keyword>
<feature type="signal peptide" evidence="15">
    <location>
        <begin position="1"/>
        <end position="27"/>
    </location>
</feature>
<evidence type="ECO:0000256" key="14">
    <source>
        <dbReference type="SAM" id="MobiDB-lite"/>
    </source>
</evidence>
<dbReference type="Proteomes" id="UP001396334">
    <property type="component" value="Unassembled WGS sequence"/>
</dbReference>
<evidence type="ECO:0000256" key="9">
    <source>
        <dbReference type="ARBA" id="ARBA00023006"/>
    </source>
</evidence>
<dbReference type="EC" id="3.4.22.-" evidence="13"/>
<reference evidence="17 18" key="1">
    <citation type="journal article" date="2024" name="G3 (Bethesda)">
        <title>Genome assembly of Hibiscus sabdariffa L. provides insights into metabolisms of medicinal natural products.</title>
        <authorList>
            <person name="Kim T."/>
        </authorList>
    </citation>
    <scope>NUCLEOTIDE SEQUENCE [LARGE SCALE GENOMIC DNA]</scope>
    <source>
        <strain evidence="17">TK-2024</strain>
        <tissue evidence="17">Old leaves</tissue>
    </source>
</reference>
<organism evidence="17 18">
    <name type="scientific">Hibiscus sabdariffa</name>
    <name type="common">roselle</name>
    <dbReference type="NCBI Taxonomy" id="183260"/>
    <lineage>
        <taxon>Eukaryota</taxon>
        <taxon>Viridiplantae</taxon>
        <taxon>Streptophyta</taxon>
        <taxon>Embryophyta</taxon>
        <taxon>Tracheophyta</taxon>
        <taxon>Spermatophyta</taxon>
        <taxon>Magnoliopsida</taxon>
        <taxon>eudicotyledons</taxon>
        <taxon>Gunneridae</taxon>
        <taxon>Pentapetalae</taxon>
        <taxon>rosids</taxon>
        <taxon>malvids</taxon>
        <taxon>Malvales</taxon>
        <taxon>Malvaceae</taxon>
        <taxon>Malvoideae</taxon>
        <taxon>Hibiscus</taxon>
    </lineage>
</organism>
<keyword evidence="8 13" id="KW-0653">Protein transport</keyword>
<evidence type="ECO:0000256" key="11">
    <source>
        <dbReference type="ARBA" id="ARBA00038724"/>
    </source>
</evidence>
<evidence type="ECO:0000256" key="12">
    <source>
        <dbReference type="ARBA" id="ARBA00045891"/>
    </source>
</evidence>
<evidence type="ECO:0000256" key="5">
    <source>
        <dbReference type="ARBA" id="ARBA00022670"/>
    </source>
</evidence>